<dbReference type="EMBL" id="BMAW01039102">
    <property type="protein sequence ID" value="GFU54564.1"/>
    <property type="molecule type" value="Genomic_DNA"/>
</dbReference>
<dbReference type="PANTHER" id="PTHR15407">
    <property type="entry name" value="FUKUTIN-RELATED"/>
    <property type="match status" value="1"/>
</dbReference>
<name>A0A8X6UME2_NEPPI</name>
<comment type="caution">
    <text evidence="6">The sequence shown here is derived from an EMBL/GenBank/DDBJ whole genome shotgun (WGS) entry which is preliminary data.</text>
</comment>
<dbReference type="OrthoDB" id="6506445at2759"/>
<protein>
    <submittedName>
        <fullName evidence="6">Fukutin</fullName>
    </submittedName>
</protein>
<dbReference type="InterPro" id="IPR009644">
    <property type="entry name" value="FKTN/MNN4/W02B3.4-1"/>
</dbReference>
<evidence type="ECO:0000259" key="5">
    <source>
        <dbReference type="Pfam" id="PF19737"/>
    </source>
</evidence>
<dbReference type="PANTHER" id="PTHR15407:SF28">
    <property type="entry name" value="RIBITOL-5-PHOSPHATE TRANSFERASE FKTN"/>
    <property type="match status" value="1"/>
</dbReference>
<dbReference type="AlphaFoldDB" id="A0A8X6UME2"/>
<accession>A0A8X6UME2</accession>
<evidence type="ECO:0000256" key="2">
    <source>
        <dbReference type="ARBA" id="ARBA00022692"/>
    </source>
</evidence>
<evidence type="ECO:0000256" key="1">
    <source>
        <dbReference type="ARBA" id="ARBA00004167"/>
    </source>
</evidence>
<dbReference type="InterPro" id="IPR045587">
    <property type="entry name" value="FKTN_N"/>
</dbReference>
<keyword evidence="7" id="KW-1185">Reference proteome</keyword>
<keyword evidence="4" id="KW-0472">Membrane</keyword>
<sequence length="270" mass="31324">MISLLSFKDKFQRTMHKKGFQNVLTNKFGNPISSHENDAIGHYIYMKDGWTVHLVEFEQMNNYLWHSALPSNLYALLPYKKDILFARNDSIFETFTSFLLNDNYKISIPSNSMSFLHQIKSSTFVKCQPILQPEEKHPDVRKVTSTIKEMKKIFEPHLMDFWLTSGTLLGWYRECDVISYTTDVDFGMWAADVSSLESLIQIIRKSNLLELETRYGLKKLTGDNFTRNIISLVIKTDMSTAKGKSVVYNQSRINHVRKSLNCSVIRIISK</sequence>
<dbReference type="Pfam" id="PF19737">
    <property type="entry name" value="FKTN_N"/>
    <property type="match status" value="1"/>
</dbReference>
<feature type="domain" description="Ribitol-5-phosphate transferase FKTN N-terminal" evidence="5">
    <location>
        <begin position="42"/>
        <end position="128"/>
    </location>
</feature>
<comment type="subcellular location">
    <subcellularLocation>
        <location evidence="1">Membrane</location>
        <topology evidence="1">Single-pass membrane protein</topology>
    </subcellularLocation>
</comment>
<proteinExistence type="predicted"/>
<organism evidence="6 7">
    <name type="scientific">Nephila pilipes</name>
    <name type="common">Giant wood spider</name>
    <name type="synonym">Nephila maculata</name>
    <dbReference type="NCBI Taxonomy" id="299642"/>
    <lineage>
        <taxon>Eukaryota</taxon>
        <taxon>Metazoa</taxon>
        <taxon>Ecdysozoa</taxon>
        <taxon>Arthropoda</taxon>
        <taxon>Chelicerata</taxon>
        <taxon>Arachnida</taxon>
        <taxon>Araneae</taxon>
        <taxon>Araneomorphae</taxon>
        <taxon>Entelegynae</taxon>
        <taxon>Araneoidea</taxon>
        <taxon>Nephilidae</taxon>
        <taxon>Nephila</taxon>
    </lineage>
</organism>
<evidence type="ECO:0000256" key="3">
    <source>
        <dbReference type="ARBA" id="ARBA00022989"/>
    </source>
</evidence>
<evidence type="ECO:0000313" key="6">
    <source>
        <dbReference type="EMBL" id="GFU54564.1"/>
    </source>
</evidence>
<dbReference type="Proteomes" id="UP000887013">
    <property type="component" value="Unassembled WGS sequence"/>
</dbReference>
<keyword evidence="3" id="KW-1133">Transmembrane helix</keyword>
<reference evidence="6" key="1">
    <citation type="submission" date="2020-08" db="EMBL/GenBank/DDBJ databases">
        <title>Multicomponent nature underlies the extraordinary mechanical properties of spider dragline silk.</title>
        <authorList>
            <person name="Kono N."/>
            <person name="Nakamura H."/>
            <person name="Mori M."/>
            <person name="Yoshida Y."/>
            <person name="Ohtoshi R."/>
            <person name="Malay A.D."/>
            <person name="Moran D.A.P."/>
            <person name="Tomita M."/>
            <person name="Numata K."/>
            <person name="Arakawa K."/>
        </authorList>
    </citation>
    <scope>NUCLEOTIDE SEQUENCE</scope>
</reference>
<evidence type="ECO:0000256" key="4">
    <source>
        <dbReference type="ARBA" id="ARBA00023136"/>
    </source>
</evidence>
<dbReference type="GO" id="GO:0016020">
    <property type="term" value="C:membrane"/>
    <property type="evidence" value="ECO:0007669"/>
    <property type="project" value="UniProtKB-SubCell"/>
</dbReference>
<gene>
    <name evidence="6" type="primary">X975_05639</name>
    <name evidence="6" type="ORF">NPIL_417101</name>
</gene>
<keyword evidence="2" id="KW-0812">Transmembrane</keyword>
<evidence type="ECO:0000313" key="7">
    <source>
        <dbReference type="Proteomes" id="UP000887013"/>
    </source>
</evidence>